<dbReference type="InterPro" id="IPR006162">
    <property type="entry name" value="Ppantetheine_attach_site"/>
</dbReference>
<dbReference type="PROSITE" id="PS00455">
    <property type="entry name" value="AMP_BINDING"/>
    <property type="match status" value="2"/>
</dbReference>
<dbReference type="Pfam" id="PF05050">
    <property type="entry name" value="Methyltransf_21"/>
    <property type="match status" value="1"/>
</dbReference>
<dbReference type="FunFam" id="3.40.50.12780:FF:000012">
    <property type="entry name" value="Non-ribosomal peptide synthetase"/>
    <property type="match status" value="2"/>
</dbReference>
<dbReference type="InterPro" id="IPR023213">
    <property type="entry name" value="CAT-like_dom_sf"/>
</dbReference>
<evidence type="ECO:0000256" key="1">
    <source>
        <dbReference type="ARBA" id="ARBA00001957"/>
    </source>
</evidence>
<evidence type="ECO:0000313" key="6">
    <source>
        <dbReference type="EMBL" id="AND15928.1"/>
    </source>
</evidence>
<dbReference type="FunFam" id="3.30.300.30:FF:000015">
    <property type="entry name" value="Nonribosomal peptide synthase SidD"/>
    <property type="match status" value="1"/>
</dbReference>
<dbReference type="PROSITE" id="PS00012">
    <property type="entry name" value="PHOSPHOPANTETHEINE"/>
    <property type="match status" value="1"/>
</dbReference>
<dbReference type="Pfam" id="PF00550">
    <property type="entry name" value="PP-binding"/>
    <property type="match status" value="2"/>
</dbReference>
<feature type="compositionally biased region" description="Polar residues" evidence="4">
    <location>
        <begin position="1114"/>
        <end position="1128"/>
    </location>
</feature>
<comment type="cofactor">
    <cofactor evidence="1">
        <name>pantetheine 4'-phosphate</name>
        <dbReference type="ChEBI" id="CHEBI:47942"/>
    </cofactor>
</comment>
<dbReference type="GO" id="GO:0016874">
    <property type="term" value="F:ligase activity"/>
    <property type="evidence" value="ECO:0007669"/>
    <property type="project" value="UniProtKB-KW"/>
</dbReference>
<dbReference type="GO" id="GO:0008610">
    <property type="term" value="P:lipid biosynthetic process"/>
    <property type="evidence" value="ECO:0007669"/>
    <property type="project" value="UniProtKB-ARBA"/>
</dbReference>
<dbReference type="InterPro" id="IPR025110">
    <property type="entry name" value="AMP-bd_C"/>
</dbReference>
<dbReference type="Gene3D" id="3.40.50.980">
    <property type="match status" value="2"/>
</dbReference>
<dbReference type="Proteomes" id="UP000077071">
    <property type="component" value="Chromosome"/>
</dbReference>
<name>A0A160KS23_9MICO</name>
<dbReference type="PANTHER" id="PTHR45527">
    <property type="entry name" value="NONRIBOSOMAL PEPTIDE SYNTHETASE"/>
    <property type="match status" value="1"/>
</dbReference>
<dbReference type="Gene3D" id="1.10.1200.10">
    <property type="entry name" value="ACP-like"/>
    <property type="match status" value="2"/>
</dbReference>
<dbReference type="CDD" id="cd19544">
    <property type="entry name" value="E-C_NRPS"/>
    <property type="match status" value="1"/>
</dbReference>
<accession>A0A160KS23</accession>
<dbReference type="InterPro" id="IPR006342">
    <property type="entry name" value="FkbM_mtfrase"/>
</dbReference>
<gene>
    <name evidence="6" type="ORF">A6122_0775</name>
</gene>
<dbReference type="GO" id="GO:0044550">
    <property type="term" value="P:secondary metabolite biosynthetic process"/>
    <property type="evidence" value="ECO:0007669"/>
    <property type="project" value="TreeGrafter"/>
</dbReference>
<dbReference type="Gene3D" id="2.30.38.10">
    <property type="entry name" value="Luciferase, Domain 3"/>
    <property type="match status" value="1"/>
</dbReference>
<dbReference type="InterPro" id="IPR036736">
    <property type="entry name" value="ACP-like_sf"/>
</dbReference>
<feature type="domain" description="Carrier" evidence="5">
    <location>
        <begin position="1031"/>
        <end position="1107"/>
    </location>
</feature>
<keyword evidence="7" id="KW-1185">Reference proteome</keyword>
<dbReference type="PROSITE" id="PS50075">
    <property type="entry name" value="CARRIER"/>
    <property type="match status" value="2"/>
</dbReference>
<feature type="domain" description="Carrier" evidence="5">
    <location>
        <begin position="2431"/>
        <end position="2508"/>
    </location>
</feature>
<sequence length="2557" mass="273741">MTDEDTLLADLALGRVDVDDVLAYYERSDRSRLPLSEGQKGIWLAQSLEPLSSVFVVPVCFVVRGGLEVTVLRDALGVVVATHTLLQMRVDGRDGDPVLVPASVQPEVSVASETDVPRASETLADDAVRWVEHESRRPFDLERGPLARVAVRSLPSGDTLVVVAAHHLVVDGASMRVLVKDLFRAYDSLLRAEAPALGPERWAHEEFVADEVAFLGSDRGRSAREYWKGVLRDTRPRPVLDVETPVEAGTSPVGASATRRLGPDVVTRVLASARTAGVSPATVFLTVYEVLLHRSGAVADPQAPFLVGVPTDVRADDGSARAVGYFVNLLPLPAVVDHREDFAAALRSVSASVASALDHREVPLPVIVRDSLTVSRGSSEPALSFAFAFQNRTLMGGADPRDAGGLAARVTFDDDVAQAGEFTLRLEVVERADGYDVHARYDGRRLTATAAERFLERFETLAGVLTDDPDAPVRRATHLPQAELDILTRANDTARSFSADATLADLFADGVRRHPDRPAVTFGEVTLSYAELADRVERSARTLRAAGVGPDVVVGVHLERSIAIVVSIWSVLAAGGAYLPLDPDLPSERLVDMVRQADAAVLVTSSAFAGRLDEASRPTLLVADDGHLTGTDGVPCPERESGTPALPSSLAYVIFTSGSTGRPKGVLVEHRSVVNRIEWMQHEYGLRPDDVVAQKTPFGFDVSVWEFLWPVLVGARLVVFDPAAHRDPSAVVDLVRRHRVTCLHFVPSMLDAVLARPGWAACTSVRLVFSSGEALPQHVARRHDQVHGAPLYNLYGPTEAAIDVSSWLAAEAGAQPGGSVPLGRPVQNTRLHVLDGDGALTGIDDVGALAIEGVCLARGYAGADDLTAASFVTDRVALPGTRVYLTGDSVRRRQDGVLEYLGRTDDQVKIRGQRIELGEIRTHLESLPGIETAVVLVDDAVEDDHRVVAFVRSRTGHDLEPDLQTRARAALSAKLPDVMVPRSVVQVTSWPLTVNGKLDRAALVRSAGAPDSTPMPGGVSTPVLDPAPSTGVDDATASAVLRICCSVLAVPQGSAALDDDFFGLGGHSLLVPRFVADLQAAGFGVALATVFAASSLGDLARAISAGDGVPDDASVSTAPTSAGGQSQEGNDRQRFLSLAADELDVVGRTVAGGLNNLQDVFPLTSLQEGMLFHHLKDDHDAYVLTGAFLLRDEDVLDSFVAALRSAVARHDALRSAVLWDGLEHPVQVVLRSADLRVRVTTVSPGTSLDDEVDEILADSGPIPVDEAPLLRLRVARRPGLGQHLAVLDLHHMVDDATSLALLFAEVTRYMVYGPASLAAPVRYRAYAEAARPAIEARERWFAELLDGITEPTLVYGLQDVHGDGRTVLTSRRELDHELGERVRVLARHLRVSPATVFHAAWALVVASLSGRDDVVFGTVMSGRLHGPEGMARLLGNFINTVPVRVALAGLAVDGVIRHMDGTLRMLAMHESVPLDVPHRASGLAAGQPLFNSIFNFRHFDSGDQVVETALRDAGVTSLRGVIERSNYPVAMSVDDLGKAFSLEAQLDARHDAATIVDYLETAVHRIVDAVPVALPEALALSFLPVVQSGSAEEPSTAEERGASVDTVDAATCLHVRFSLTAATHPDATAVIAGRTRLTYGELDTWSSRLAARLRALGVGVGDFVLLCTPRSEFLVVAMLAVLKSGAAYVPVDPDSPVGRLRHVIEDSRPSVALVDGVVPAAVAGGCVVVEARTAGESASAPGTADEELPDAAPAAPLATPEDPAYVIYTSGSTGVPKGVVVEHRNVSGLMTTTSSWTRAGREDVWTMFHSAAFDFSVWEVWGALLSGGCLVVVPADVARDPFAFDDLLQEHRVTVLSQTPGAFLRLAAVQTSRRRERALRLVVLGGEALRVGDLASWMGLEENGDVTVVNMYGITETTVHVTRRVIEQEDTARGGSPIGIPLDDMRVHVLDARGARVPPGAVGELYVAGRGVARGYLNLPELTRERFLRDPFIADPAARMYRSGDLVRQGADGELEFVGRADDQVKVRGFRIEPGEIESALTSLAEVDVARVVPVDHGDGDVRLVAYVVPDRTVAAPVAALLDLERDDPGALVHVHDLPDGTTVFHHNARETDFVYDEVFVQQEYLRHGVTIRDGDRVLDIGANIGLFTLFVARHAPGAVVHAFEPIPPLVDTLRRNVALHAPRAVVHPLGVSAEPGEATFTFYRHNTVISSSRTSPEEAHELMSSYVLGQDGQGSVDVDDVPLVGRLVDARLGSDEFVCELTTVSDALVSTGLDRVDLLKIDVENAEYDVLKGVSATDWARVRQVVVEVHDIGGRLEHVTTLLRALGFTVAWERGTTVLQHTVLFTVYAVRADADNDRRSAIPSPPAPGRSRAALAAHVRERLRDALPDYMMPSAVVFIAALPLTRNGKLDRAALPEAERAVPGHVDDGRVLTATEQAVASVWSDVLHVDEASLRPESDFFALGGNSLLVTRMVNRLDRATGRTLRVQAVFDGPTLAEVASATTVPADVATTPTPMPTARDVADDDVLRRALDSLAAFADDELDTLAGNEREADVS</sequence>
<dbReference type="Gene3D" id="3.30.300.30">
    <property type="match status" value="3"/>
</dbReference>
<evidence type="ECO:0000313" key="7">
    <source>
        <dbReference type="Proteomes" id="UP000077071"/>
    </source>
</evidence>
<dbReference type="InterPro" id="IPR020845">
    <property type="entry name" value="AMP-binding_CS"/>
</dbReference>
<dbReference type="STRING" id="33888.A6122_0775"/>
<dbReference type="GO" id="GO:0043041">
    <property type="term" value="P:amino acid activation for nonribosomal peptide biosynthetic process"/>
    <property type="evidence" value="ECO:0007669"/>
    <property type="project" value="TreeGrafter"/>
</dbReference>
<dbReference type="PANTHER" id="PTHR45527:SF1">
    <property type="entry name" value="FATTY ACID SYNTHASE"/>
    <property type="match status" value="1"/>
</dbReference>
<protein>
    <submittedName>
        <fullName evidence="6">Long-chain-fatty-acid--CoA ligase</fullName>
    </submittedName>
</protein>
<dbReference type="Pfam" id="PF00668">
    <property type="entry name" value="Condensation"/>
    <property type="match status" value="2"/>
</dbReference>
<evidence type="ECO:0000256" key="3">
    <source>
        <dbReference type="ARBA" id="ARBA00022553"/>
    </source>
</evidence>
<dbReference type="FunFam" id="3.40.50.980:FF:000001">
    <property type="entry name" value="Non-ribosomal peptide synthetase"/>
    <property type="match status" value="1"/>
</dbReference>
<dbReference type="SUPFAM" id="SSF47336">
    <property type="entry name" value="ACP-like"/>
    <property type="match status" value="2"/>
</dbReference>
<dbReference type="PATRIC" id="fig|33888.3.peg.865"/>
<dbReference type="Gene3D" id="3.40.50.150">
    <property type="entry name" value="Vaccinia Virus protein VP39"/>
    <property type="match status" value="1"/>
</dbReference>
<dbReference type="InterPro" id="IPR000873">
    <property type="entry name" value="AMP-dep_synth/lig_dom"/>
</dbReference>
<dbReference type="GO" id="GO:0005737">
    <property type="term" value="C:cytoplasm"/>
    <property type="evidence" value="ECO:0007669"/>
    <property type="project" value="TreeGrafter"/>
</dbReference>
<dbReference type="CDD" id="cd05930">
    <property type="entry name" value="A_NRPS"/>
    <property type="match status" value="1"/>
</dbReference>
<dbReference type="InterPro" id="IPR001242">
    <property type="entry name" value="Condensation_dom"/>
</dbReference>
<dbReference type="Gene3D" id="3.30.559.30">
    <property type="entry name" value="Nonribosomal peptide synthetase, condensation domain"/>
    <property type="match status" value="2"/>
</dbReference>
<dbReference type="InterPro" id="IPR010071">
    <property type="entry name" value="AA_adenyl_dom"/>
</dbReference>
<dbReference type="Gene3D" id="3.40.50.12780">
    <property type="entry name" value="N-terminal domain of ligase-like"/>
    <property type="match status" value="1"/>
</dbReference>
<keyword evidence="2" id="KW-0596">Phosphopantetheine</keyword>
<dbReference type="Pfam" id="PF00501">
    <property type="entry name" value="AMP-binding"/>
    <property type="match status" value="2"/>
</dbReference>
<dbReference type="NCBIfam" id="NF003417">
    <property type="entry name" value="PRK04813.1"/>
    <property type="match status" value="3"/>
</dbReference>
<feature type="region of interest" description="Disordered" evidence="4">
    <location>
        <begin position="1109"/>
        <end position="1130"/>
    </location>
</feature>
<dbReference type="InterPro" id="IPR020806">
    <property type="entry name" value="PKS_PP-bd"/>
</dbReference>
<dbReference type="EMBL" id="CP015515">
    <property type="protein sequence ID" value="AND15928.1"/>
    <property type="molecule type" value="Genomic_DNA"/>
</dbReference>
<keyword evidence="3" id="KW-0597">Phosphoprotein</keyword>
<dbReference type="InterPro" id="IPR009081">
    <property type="entry name" value="PP-bd_ACP"/>
</dbReference>
<dbReference type="SUPFAM" id="SSF52777">
    <property type="entry name" value="CoA-dependent acyltransferases"/>
    <property type="match status" value="4"/>
</dbReference>
<dbReference type="InterPro" id="IPR042099">
    <property type="entry name" value="ANL_N_sf"/>
</dbReference>
<dbReference type="Gene3D" id="3.30.559.10">
    <property type="entry name" value="Chloramphenicol acetyltransferase-like domain"/>
    <property type="match status" value="2"/>
</dbReference>
<evidence type="ECO:0000256" key="2">
    <source>
        <dbReference type="ARBA" id="ARBA00022450"/>
    </source>
</evidence>
<dbReference type="SMART" id="SM00823">
    <property type="entry name" value="PKS_PP"/>
    <property type="match status" value="2"/>
</dbReference>
<dbReference type="KEGG" id="rtn:A6122_0775"/>
<keyword evidence="6" id="KW-0436">Ligase</keyword>
<dbReference type="Pfam" id="PF13193">
    <property type="entry name" value="AMP-binding_C"/>
    <property type="match status" value="1"/>
</dbReference>
<dbReference type="RefSeq" id="WP_068251865.1">
    <property type="nucleotide sequence ID" value="NZ_CP015515.1"/>
</dbReference>
<dbReference type="InterPro" id="IPR029063">
    <property type="entry name" value="SAM-dependent_MTases_sf"/>
</dbReference>
<organism evidence="6 7">
    <name type="scientific">Rathayibacter tritici</name>
    <dbReference type="NCBI Taxonomy" id="33888"/>
    <lineage>
        <taxon>Bacteria</taxon>
        <taxon>Bacillati</taxon>
        <taxon>Actinomycetota</taxon>
        <taxon>Actinomycetes</taxon>
        <taxon>Micrococcales</taxon>
        <taxon>Microbacteriaceae</taxon>
        <taxon>Rathayibacter</taxon>
    </lineage>
</organism>
<dbReference type="InterPro" id="IPR045851">
    <property type="entry name" value="AMP-bd_C_sf"/>
</dbReference>
<dbReference type="SUPFAM" id="SSF53335">
    <property type="entry name" value="S-adenosyl-L-methionine-dependent methyltransferases"/>
    <property type="match status" value="1"/>
</dbReference>
<dbReference type="NCBIfam" id="TIGR01444">
    <property type="entry name" value="fkbM_fam"/>
    <property type="match status" value="1"/>
</dbReference>
<dbReference type="FunFam" id="3.40.50.980:FF:000002">
    <property type="entry name" value="Enterobactin synthetase component F"/>
    <property type="match status" value="2"/>
</dbReference>
<dbReference type="GO" id="GO:0031177">
    <property type="term" value="F:phosphopantetheine binding"/>
    <property type="evidence" value="ECO:0007669"/>
    <property type="project" value="InterPro"/>
</dbReference>
<reference evidence="6 7" key="1">
    <citation type="submission" date="2016-05" db="EMBL/GenBank/DDBJ databases">
        <title>Complete genome sequence of Rathayibacter tritici NCPPB 1953.</title>
        <authorList>
            <person name="Park J."/>
            <person name="Lee H.-H."/>
            <person name="Lee S.-W."/>
            <person name="Seo Y.-S."/>
        </authorList>
    </citation>
    <scope>NUCLEOTIDE SEQUENCE [LARGE SCALE GENOMIC DNA]</scope>
    <source>
        <strain evidence="6 7">NCPPB 1953</strain>
    </source>
</reference>
<evidence type="ECO:0000256" key="4">
    <source>
        <dbReference type="SAM" id="MobiDB-lite"/>
    </source>
</evidence>
<dbReference type="SUPFAM" id="SSF56801">
    <property type="entry name" value="Acetyl-CoA synthetase-like"/>
    <property type="match status" value="2"/>
</dbReference>
<proteinExistence type="predicted"/>
<dbReference type="NCBIfam" id="TIGR01733">
    <property type="entry name" value="AA-adenyl-dom"/>
    <property type="match status" value="2"/>
</dbReference>
<evidence type="ECO:0000259" key="5">
    <source>
        <dbReference type="PROSITE" id="PS50075"/>
    </source>
</evidence>